<accession>A0ACC2VBF6</accession>
<dbReference type="EMBL" id="JASBWS010000111">
    <property type="protein sequence ID" value="KAJ9096622.1"/>
    <property type="molecule type" value="Genomic_DNA"/>
</dbReference>
<reference evidence="1" key="1">
    <citation type="submission" date="2023-04" db="EMBL/GenBank/DDBJ databases">
        <title>Draft Genome sequencing of Naganishia species isolated from polar environments using Oxford Nanopore Technology.</title>
        <authorList>
            <person name="Leo P."/>
            <person name="Venkateswaran K."/>
        </authorList>
    </citation>
    <scope>NUCLEOTIDE SEQUENCE</scope>
    <source>
        <strain evidence="1">MNA-CCFEE 5262</strain>
    </source>
</reference>
<dbReference type="Proteomes" id="UP001230649">
    <property type="component" value="Unassembled WGS sequence"/>
</dbReference>
<sequence length="1232" mass="136036">MALLRGRRGLTVLLVLAVVSLLLFVRSSSTPAYAPVEDDYAPYNKPPSSYGKNSLLHYHDTDLFDTPSPPTTGKWVPSAWQPPTWLPDLPFLSAPKQHHAPDGKRGRILITGGTGSLGIPLVDRLLKEGLAVTLHDIRDPVPRDTEYIRQRNPRATVGGRLAFVKGDVLSVRHVATLVRELTAPTGKKGKEGALRAGSGLVGVIHLAGVSRDMWCASRPQECETLNVKGTTNLFEALDEATRTVQGKKPWFLHFSSLDVYAPGTGSLPTDDLGQLTALGKTKILAERALEKAYHAHLSQPPTFNSGESDGIRTIILRPSTIYGHPTDIQDRLVPGLVRNALADLPVQVLHGHRVDFVEVGDALDGVVGAVERLMGREAEEEKVEEKLTEEGLSEGGAEFELTEEKRKRQAPVSGPMFETYDLVSGYSATPKQLLDMIMRLTSSLSPIQDYTSQPASTKLSLMTLDPSPALRSKLGFQPSVSLDQGIAGYISTVRQSVTDWAKDYLGAECPESRPYGDPLVIHDADRRNKNIQRLAGCTANIGVNHEGWIHHVKCGDSTCEADNIKTSSYNWNQSIFTILPHGQGPTSGADDAGGGKWGWAFGLLGTERKDGTAAPMRVQFVEGNTKKVLGFTGKDAPEGMRQYVKLGLFDPVEAGNASEIVTVFEPRVASNASYLQFTIPGTDEYLAVESQLDVNRFSVNPLEKSSSFDFRMTLLCCPTDKPWPLLLDDYETADFRYGSTGDIPFDSSKRSHECKRVEMALERMESLLTPAPTESGMGTIQRPLAITTTKQPHDWALRGLPTCMNHCDNPMVCVQNGHCRCIQADECATERANPLTPLELPTGHDLISITTNQDFVKAVGKLRWQDVLLPSAMRVLETYPDLIKVHVVSGYEGEAEIEAAECHKLDSTHCFSADSIMYRAMRTISVPEDQADLIIIPVYQHCDGAPFLLHDVMEYASKTIPDFANRPVSLVLTHDWGICIQFAWNIWEARTNNRLHPDWILNNVFVWSVMGDTVTNCYRPHMDTVIPARTCNSAKLRESFGDIGMITPIAQRTQLLTWAGTMWGTGKSARMRLVCERGGAATEELVPGGGRQSSFLNWDYMKDLSGARFCPQPTGIAGWSFRVQDAIYAGCIPVFMSDGTHYPFADILDYSKFSVRVSPTEFDHLEHILHAIPLEKVESMQAHLIAIREAFLYSTDEHPEEELESRGPLWFALQSARVRLSTEYPMNATITE</sequence>
<protein>
    <submittedName>
        <fullName evidence="1">Uncharacterized protein</fullName>
    </submittedName>
</protein>
<evidence type="ECO:0000313" key="1">
    <source>
        <dbReference type="EMBL" id="KAJ9096622.1"/>
    </source>
</evidence>
<evidence type="ECO:0000313" key="2">
    <source>
        <dbReference type="Proteomes" id="UP001230649"/>
    </source>
</evidence>
<keyword evidence="2" id="KW-1185">Reference proteome</keyword>
<comment type="caution">
    <text evidence="1">The sequence shown here is derived from an EMBL/GenBank/DDBJ whole genome shotgun (WGS) entry which is preliminary data.</text>
</comment>
<name>A0ACC2VBF6_9TREE</name>
<organism evidence="1 2">
    <name type="scientific">Naganishia adeliensis</name>
    <dbReference type="NCBI Taxonomy" id="92952"/>
    <lineage>
        <taxon>Eukaryota</taxon>
        <taxon>Fungi</taxon>
        <taxon>Dikarya</taxon>
        <taxon>Basidiomycota</taxon>
        <taxon>Agaricomycotina</taxon>
        <taxon>Tremellomycetes</taxon>
        <taxon>Filobasidiales</taxon>
        <taxon>Filobasidiaceae</taxon>
        <taxon>Naganishia</taxon>
    </lineage>
</organism>
<gene>
    <name evidence="1" type="ORF">QFC20_006384</name>
</gene>
<proteinExistence type="predicted"/>